<dbReference type="Proteomes" id="UP001500266">
    <property type="component" value="Unassembled WGS sequence"/>
</dbReference>
<proteinExistence type="predicted"/>
<evidence type="ECO:0000256" key="1">
    <source>
        <dbReference type="SAM" id="MobiDB-lite"/>
    </source>
</evidence>
<keyword evidence="3" id="KW-1185">Reference proteome</keyword>
<reference evidence="3" key="1">
    <citation type="journal article" date="2019" name="Int. J. Syst. Evol. Microbiol.">
        <title>The Global Catalogue of Microorganisms (GCM) 10K type strain sequencing project: providing services to taxonomists for standard genome sequencing and annotation.</title>
        <authorList>
            <consortium name="The Broad Institute Genomics Platform"/>
            <consortium name="The Broad Institute Genome Sequencing Center for Infectious Disease"/>
            <person name="Wu L."/>
            <person name="Ma J."/>
        </authorList>
    </citation>
    <scope>NUCLEOTIDE SEQUENCE [LARGE SCALE GENOMIC DNA]</scope>
    <source>
        <strain evidence="3">JCM 17316</strain>
    </source>
</reference>
<feature type="region of interest" description="Disordered" evidence="1">
    <location>
        <begin position="162"/>
        <end position="202"/>
    </location>
</feature>
<sequence length="202" mass="21073">MGSEVAWAAARCRARRQPSSLHPLARSGVPNGTTAVSPPNRGLYGRQNRPRHRANRLTAALPSNTNHDTSEPTGIVVAETAMRCSFVTLVRLADGVRGTVGVVGAARTSKRHHVGCDDRDRPSIAPITFPPAGQRRALPSGASGAAGIFVVLVRLSDDGWSSRGVDAGPLPSRAGRRHGAPTVGGAAPSPGAPKRAARHTWL</sequence>
<organism evidence="2 3">
    <name type="scientific">Actinomadura keratinilytica</name>
    <dbReference type="NCBI Taxonomy" id="547461"/>
    <lineage>
        <taxon>Bacteria</taxon>
        <taxon>Bacillati</taxon>
        <taxon>Actinomycetota</taxon>
        <taxon>Actinomycetes</taxon>
        <taxon>Streptosporangiales</taxon>
        <taxon>Thermomonosporaceae</taxon>
        <taxon>Actinomadura</taxon>
    </lineage>
</organism>
<evidence type="ECO:0000313" key="3">
    <source>
        <dbReference type="Proteomes" id="UP001500266"/>
    </source>
</evidence>
<dbReference type="EMBL" id="BAABDO010000121">
    <property type="protein sequence ID" value="GAA4154356.1"/>
    <property type="molecule type" value="Genomic_DNA"/>
</dbReference>
<evidence type="ECO:0000313" key="2">
    <source>
        <dbReference type="EMBL" id="GAA4154356.1"/>
    </source>
</evidence>
<comment type="caution">
    <text evidence="2">The sequence shown here is derived from an EMBL/GenBank/DDBJ whole genome shotgun (WGS) entry which is preliminary data.</text>
</comment>
<protein>
    <submittedName>
        <fullName evidence="2">Uncharacterized protein</fullName>
    </submittedName>
</protein>
<accession>A0ABP7ZDK1</accession>
<feature type="region of interest" description="Disordered" evidence="1">
    <location>
        <begin position="16"/>
        <end position="51"/>
    </location>
</feature>
<name>A0ABP7ZDK1_9ACTN</name>
<gene>
    <name evidence="2" type="ORF">GCM10022416_54020</name>
</gene>